<evidence type="ECO:0000313" key="1">
    <source>
        <dbReference type="EMBL" id="KGM98273.1"/>
    </source>
</evidence>
<dbReference type="Proteomes" id="UP000030012">
    <property type="component" value="Unassembled WGS sequence"/>
</dbReference>
<evidence type="ECO:0000313" key="2">
    <source>
        <dbReference type="Proteomes" id="UP000030012"/>
    </source>
</evidence>
<sequence length="359" mass="41545">MKKNKLFYKNIKKLCFFLAFGLILQLTVLFIIDQFVLGKRDIATSMKFKEVVDNNMKSKIPDPISLPSNVKDIKLSYNAKYISYIDNGELKIVNTVDNTTKTIDIPSNLSISCCRWIPNIERIYISVKKDTPKNTIFTFYYYDAKKDELNEVKNENKKDVKIIYNKNSKVKDMKISNLTGMNLIKLENSYSRNSLFTLSRMNEEKKVKIPDDNIKNIELMLNTDTIIYEKLPSNTINCVFRNNQIKKLNVHGIKNPSLITTDRDGIIYIASLKNKKTNTIYHRSLDDTVWHKTSLPFSVDKNSIYVINKDNIYINDSSNNTLTEIHSNVSKTYKGTLIGVYNNKMASMYNSKVIIDKLK</sequence>
<accession>A0A0A0ICM9</accession>
<dbReference type="AlphaFoldDB" id="A0A0A0ICM9"/>
<dbReference type="EMBL" id="JENJ01000002">
    <property type="protein sequence ID" value="KGM98273.1"/>
    <property type="molecule type" value="Genomic_DNA"/>
</dbReference>
<reference evidence="1 2" key="1">
    <citation type="submission" date="2014-01" db="EMBL/GenBank/DDBJ databases">
        <title>Plasmidome dynamics in the species complex Clostridium novyi sensu lato converts strains of independent lineages into distinctly different pathogens.</title>
        <authorList>
            <person name="Skarin H."/>
            <person name="Segerman B."/>
        </authorList>
    </citation>
    <scope>NUCLEOTIDE SEQUENCE [LARGE SCALE GENOMIC DNA]</scope>
    <source>
        <strain evidence="1 2">4552</strain>
    </source>
</reference>
<name>A0A0A0ICM9_CLONO</name>
<proteinExistence type="predicted"/>
<comment type="caution">
    <text evidence="1">The sequence shown here is derived from an EMBL/GenBank/DDBJ whole genome shotgun (WGS) entry which is preliminary data.</text>
</comment>
<dbReference type="InterPro" id="IPR011042">
    <property type="entry name" value="6-blade_b-propeller_TolB-like"/>
</dbReference>
<organism evidence="1 2">
    <name type="scientific">Clostridium novyi A str. 4552</name>
    <dbReference type="NCBI Taxonomy" id="1444289"/>
    <lineage>
        <taxon>Bacteria</taxon>
        <taxon>Bacillati</taxon>
        <taxon>Bacillota</taxon>
        <taxon>Clostridia</taxon>
        <taxon>Eubacteriales</taxon>
        <taxon>Clostridiaceae</taxon>
        <taxon>Clostridium</taxon>
    </lineage>
</organism>
<dbReference type="OrthoDB" id="1936870at2"/>
<protein>
    <submittedName>
        <fullName evidence="1">Uncharacterized protein</fullName>
    </submittedName>
</protein>
<dbReference type="RefSeq" id="WP_039251943.1">
    <property type="nucleotide sequence ID" value="NZ_JENJ01000002.1"/>
</dbReference>
<gene>
    <name evidence="1" type="ORF">Z968_00615</name>
</gene>
<dbReference type="Gene3D" id="2.120.10.30">
    <property type="entry name" value="TolB, C-terminal domain"/>
    <property type="match status" value="1"/>
</dbReference>
<dbReference type="SUPFAM" id="SSF82171">
    <property type="entry name" value="DPP6 N-terminal domain-like"/>
    <property type="match status" value="1"/>
</dbReference>